<feature type="compositionally biased region" description="Pro residues" evidence="1">
    <location>
        <begin position="146"/>
        <end position="163"/>
    </location>
</feature>
<reference evidence="2" key="1">
    <citation type="submission" date="2024-01" db="EMBL/GenBank/DDBJ databases">
        <authorList>
            <person name="Webb A."/>
        </authorList>
    </citation>
    <scope>NUCLEOTIDE SEQUENCE</scope>
    <source>
        <strain evidence="2">Pm1</strain>
    </source>
</reference>
<gene>
    <name evidence="2" type="ORF">PM001_LOCUS20396</name>
</gene>
<evidence type="ECO:0000256" key="1">
    <source>
        <dbReference type="SAM" id="MobiDB-lite"/>
    </source>
</evidence>
<feature type="region of interest" description="Disordered" evidence="1">
    <location>
        <begin position="133"/>
        <end position="174"/>
    </location>
</feature>
<dbReference type="EMBL" id="CAKLBY020000221">
    <property type="protein sequence ID" value="CAK7935246.1"/>
    <property type="molecule type" value="Genomic_DNA"/>
</dbReference>
<evidence type="ECO:0000313" key="3">
    <source>
        <dbReference type="Proteomes" id="UP001162060"/>
    </source>
</evidence>
<comment type="caution">
    <text evidence="2">The sequence shown here is derived from an EMBL/GenBank/DDBJ whole genome shotgun (WGS) entry which is preliminary data.</text>
</comment>
<feature type="region of interest" description="Disordered" evidence="1">
    <location>
        <begin position="1"/>
        <end position="33"/>
    </location>
</feature>
<dbReference type="Proteomes" id="UP001162060">
    <property type="component" value="Unassembled WGS sequence"/>
</dbReference>
<accession>A0AAV1ULS3</accession>
<sequence>MASQQASSPRKEGNEDTNASQAPPATGHERAAHATVVSPITLAWSAEPDALTRVLENVTGIDLRMQKMKASQARMDEDERMRGAHEIEVFRSELGVDFAGRLHGGAMELMDLHDWQPQQQLRRAPARLEDLRMRAGEQLQQRANPLPHPPASFPPYQPPPVPQAMPEAPGQPVQ</sequence>
<protein>
    <submittedName>
        <fullName evidence="2">Uncharacterized protein</fullName>
    </submittedName>
</protein>
<organism evidence="2 3">
    <name type="scientific">Peronospora matthiolae</name>
    <dbReference type="NCBI Taxonomy" id="2874970"/>
    <lineage>
        <taxon>Eukaryota</taxon>
        <taxon>Sar</taxon>
        <taxon>Stramenopiles</taxon>
        <taxon>Oomycota</taxon>
        <taxon>Peronosporomycetes</taxon>
        <taxon>Peronosporales</taxon>
        <taxon>Peronosporaceae</taxon>
        <taxon>Peronospora</taxon>
    </lineage>
</organism>
<dbReference type="AlphaFoldDB" id="A0AAV1ULS3"/>
<evidence type="ECO:0000313" key="2">
    <source>
        <dbReference type="EMBL" id="CAK7935246.1"/>
    </source>
</evidence>
<name>A0AAV1ULS3_9STRA</name>
<proteinExistence type="predicted"/>